<dbReference type="Pfam" id="PF04455">
    <property type="entry name" value="Saccharop_dh_N"/>
    <property type="match status" value="1"/>
</dbReference>
<dbReference type="Pfam" id="PF21570">
    <property type="entry name" value="ArgZ-like_C_2nd"/>
    <property type="match status" value="1"/>
</dbReference>
<dbReference type="InterPro" id="IPR005239">
    <property type="entry name" value="ArgZ/ArgE-like"/>
</dbReference>
<accession>A0A8D6SVH5</accession>
<reference evidence="14 15" key="1">
    <citation type="submission" date="2020-04" db="EMBL/GenBank/DDBJ databases">
        <authorList>
            <consortium name="Genoscope - CEA"/>
            <person name="William W."/>
        </authorList>
    </citation>
    <scope>NUCLEOTIDE SEQUENCE [LARGE SCALE GENOMIC DNA]</scope>
    <source>
        <strain evidence="14 15">SG7</strain>
    </source>
</reference>
<evidence type="ECO:0000256" key="4">
    <source>
        <dbReference type="ARBA" id="ARBA00023239"/>
    </source>
</evidence>
<name>A0A8D6SVH5_9EURY</name>
<dbReference type="SUPFAM" id="SSF52467">
    <property type="entry name" value="DHS-like NAD/FAD-binding domain"/>
    <property type="match status" value="1"/>
</dbReference>
<dbReference type="Gene3D" id="2.40.420.10">
    <property type="entry name" value="conserved putative lor/sdh protein from methanococcus maripaludis s2 domain"/>
    <property type="match status" value="1"/>
</dbReference>
<evidence type="ECO:0000259" key="11">
    <source>
        <dbReference type="Pfam" id="PF04455"/>
    </source>
</evidence>
<protein>
    <recommendedName>
        <fullName evidence="9">Ornithine cyclodeaminase</fullName>
        <ecNumber evidence="8">4.3.1.12</ecNumber>
    </recommendedName>
    <alternativeName>
        <fullName evidence="10">Archaeal ornithine cyclodeaminase</fullName>
    </alternativeName>
</protein>
<keyword evidence="2" id="KW-0547">Nucleotide-binding</keyword>
<dbReference type="Pfam" id="PF21571">
    <property type="entry name" value="ArgZ-like_C_1st"/>
    <property type="match status" value="1"/>
</dbReference>
<dbReference type="GO" id="GO:0008473">
    <property type="term" value="F:ornithine cyclodeaminase activity"/>
    <property type="evidence" value="ECO:0007669"/>
    <property type="project" value="UniProtKB-EC"/>
</dbReference>
<dbReference type="InterPro" id="IPR007545">
    <property type="entry name" value="LOR/SDH_bifunc_enz_cons_dom"/>
</dbReference>
<evidence type="ECO:0000259" key="12">
    <source>
        <dbReference type="Pfam" id="PF21570"/>
    </source>
</evidence>
<dbReference type="KEGG" id="mesg:MLAUSG7_1396"/>
<evidence type="ECO:0000256" key="8">
    <source>
        <dbReference type="ARBA" id="ARBA00066346"/>
    </source>
</evidence>
<gene>
    <name evidence="14" type="ORF">MLAUSG7_1396</name>
</gene>
<dbReference type="CDD" id="cd12144">
    <property type="entry name" value="SDH_N_domain"/>
    <property type="match status" value="1"/>
</dbReference>
<evidence type="ECO:0000259" key="13">
    <source>
        <dbReference type="Pfam" id="PF21571"/>
    </source>
</evidence>
<keyword evidence="15" id="KW-1185">Reference proteome</keyword>
<comment type="cofactor">
    <cofactor evidence="1">
        <name>NAD(+)</name>
        <dbReference type="ChEBI" id="CHEBI:57540"/>
    </cofactor>
</comment>
<organism evidence="14 15">
    <name type="scientific">Methanocaldococcus lauensis</name>
    <dbReference type="NCBI Taxonomy" id="2546128"/>
    <lineage>
        <taxon>Archaea</taxon>
        <taxon>Methanobacteriati</taxon>
        <taxon>Methanobacteriota</taxon>
        <taxon>Methanomada group</taxon>
        <taxon>Methanococci</taxon>
        <taxon>Methanococcales</taxon>
        <taxon>Methanocaldococcaceae</taxon>
        <taxon>Methanocaldococcus</taxon>
    </lineage>
</organism>
<dbReference type="InterPro" id="IPR048963">
    <property type="entry name" value="ArgZ/ArgE-like_C_2nd"/>
</dbReference>
<dbReference type="AlphaFoldDB" id="A0A8D6SVH5"/>
<evidence type="ECO:0000256" key="10">
    <source>
        <dbReference type="ARBA" id="ARBA00081581"/>
    </source>
</evidence>
<feature type="domain" description="Arginine dihydrolase ArgZ/ArgE-like C-terminal second subdomain" evidence="12">
    <location>
        <begin position="188"/>
        <end position="404"/>
    </location>
</feature>
<evidence type="ECO:0000256" key="5">
    <source>
        <dbReference type="ARBA" id="ARBA00052109"/>
    </source>
</evidence>
<dbReference type="GeneID" id="65884181"/>
<evidence type="ECO:0000256" key="2">
    <source>
        <dbReference type="ARBA" id="ARBA00022741"/>
    </source>
</evidence>
<dbReference type="RefSeq" id="WP_214399713.1">
    <property type="nucleotide sequence ID" value="NZ_LR792632.1"/>
</dbReference>
<evidence type="ECO:0000256" key="7">
    <source>
        <dbReference type="ARBA" id="ARBA00061348"/>
    </source>
</evidence>
<dbReference type="NCBIfam" id="TIGR00300">
    <property type="entry name" value="TIGR00300 family protein"/>
    <property type="match status" value="1"/>
</dbReference>
<sequence length="423" mass="47080">MFMREIELKGHIIDSLILPKVFDKILEMGGDYKVLEFEIGKRKTDPSYAKILVIGKDEKHVDEILSELKDLGAEIPEIEEVELQPAEKDMVLPEGFYSTTNHKTFIRFRGKWIEVENQKMDGAIVVYPDEMRAEVKTIRNIKKGDLVVVGHKGVRVIPPEKPRESGGLFEFMKSEASSEKPKETIIRRIAKEMYEIREKYRKTGKGGIVVVGGPAIIHTGAGWALAKLIRMGYVQALFAGNALATHDIESVLYGTSLGVDLKTGKSVPGGHSHHLRAINVIMRAGSIKDAVEQGILNRGVMYECIKNNVPYVLAGSIRDDGPLPDVITDVVKAQEKMRELLKGKDMVLMLSTMLHSIATGNLLPSWVKTICVDINPAVVTKLMDRGTSQALGIVTDIGVFLPMLVEELEKLEKEKEDKDKGRQ</sequence>
<evidence type="ECO:0000313" key="15">
    <source>
        <dbReference type="Proteomes" id="UP000679213"/>
    </source>
</evidence>
<proteinExistence type="inferred from homology"/>
<comment type="function">
    <text evidence="6">Catalyzes the conversion of ornithine to proline, with the release of ammonia.</text>
</comment>
<comment type="catalytic activity">
    <reaction evidence="5">
        <text>L-ornithine = L-proline + NH4(+)</text>
        <dbReference type="Rhea" id="RHEA:24368"/>
        <dbReference type="ChEBI" id="CHEBI:28938"/>
        <dbReference type="ChEBI" id="CHEBI:46911"/>
        <dbReference type="ChEBI" id="CHEBI:60039"/>
        <dbReference type="EC" id="4.3.1.12"/>
    </reaction>
</comment>
<evidence type="ECO:0000256" key="1">
    <source>
        <dbReference type="ARBA" id="ARBA00001911"/>
    </source>
</evidence>
<evidence type="ECO:0000313" key="14">
    <source>
        <dbReference type="EMBL" id="CAB3289736.1"/>
    </source>
</evidence>
<feature type="domain" description="Arginine dihydrolase ArgZ/ArgE-like C-terminal first subdomain" evidence="13">
    <location>
        <begin position="103"/>
        <end position="186"/>
    </location>
</feature>
<dbReference type="GO" id="GO:0000166">
    <property type="term" value="F:nucleotide binding"/>
    <property type="evidence" value="ECO:0007669"/>
    <property type="project" value="UniProtKB-KW"/>
</dbReference>
<evidence type="ECO:0000256" key="9">
    <source>
        <dbReference type="ARBA" id="ARBA00072993"/>
    </source>
</evidence>
<evidence type="ECO:0000256" key="6">
    <source>
        <dbReference type="ARBA" id="ARBA00056756"/>
    </source>
</evidence>
<dbReference type="EMBL" id="LR792632">
    <property type="protein sequence ID" value="CAB3289736.1"/>
    <property type="molecule type" value="Genomic_DNA"/>
</dbReference>
<dbReference type="InterPro" id="IPR029035">
    <property type="entry name" value="DHS-like_NAD/FAD-binding_dom"/>
</dbReference>
<evidence type="ECO:0000256" key="3">
    <source>
        <dbReference type="ARBA" id="ARBA00023027"/>
    </source>
</evidence>
<keyword evidence="4" id="KW-0456">Lyase</keyword>
<dbReference type="Proteomes" id="UP000679213">
    <property type="component" value="Chromosome I"/>
</dbReference>
<dbReference type="InterPro" id="IPR048964">
    <property type="entry name" value="ArgZ/ArgE-like_C_1st"/>
</dbReference>
<comment type="similarity">
    <text evidence="7">Belongs to the AgrE/ArgZ ornithine cyclodeaminase family.</text>
</comment>
<dbReference type="Gene3D" id="3.40.50.10690">
    <property type="entry name" value="putative lor/sdh protein like domains"/>
    <property type="match status" value="1"/>
</dbReference>
<dbReference type="EC" id="4.3.1.12" evidence="8"/>
<feature type="domain" description="LOR/SDH bifunctional enzyme conserved" evidence="11">
    <location>
        <begin position="4"/>
        <end position="102"/>
    </location>
</feature>
<keyword evidence="3" id="KW-0520">NAD</keyword>